<organism evidence="2 3">
    <name type="scientific">Plakobranchus ocellatus</name>
    <dbReference type="NCBI Taxonomy" id="259542"/>
    <lineage>
        <taxon>Eukaryota</taxon>
        <taxon>Metazoa</taxon>
        <taxon>Spiralia</taxon>
        <taxon>Lophotrochozoa</taxon>
        <taxon>Mollusca</taxon>
        <taxon>Gastropoda</taxon>
        <taxon>Heterobranchia</taxon>
        <taxon>Euthyneura</taxon>
        <taxon>Panpulmonata</taxon>
        <taxon>Sacoglossa</taxon>
        <taxon>Placobranchoidea</taxon>
        <taxon>Plakobranchidae</taxon>
        <taxon>Plakobranchus</taxon>
    </lineage>
</organism>
<name>A0AAV3ZHQ3_9GAST</name>
<feature type="non-terminal residue" evidence="2">
    <location>
        <position position="184"/>
    </location>
</feature>
<evidence type="ECO:0000256" key="1">
    <source>
        <dbReference type="SAM" id="Phobius"/>
    </source>
</evidence>
<reference evidence="2 3" key="1">
    <citation type="journal article" date="2021" name="Elife">
        <title>Chloroplast acquisition without the gene transfer in kleptoplastic sea slugs, Plakobranchus ocellatus.</title>
        <authorList>
            <person name="Maeda T."/>
            <person name="Takahashi S."/>
            <person name="Yoshida T."/>
            <person name="Shimamura S."/>
            <person name="Takaki Y."/>
            <person name="Nagai Y."/>
            <person name="Toyoda A."/>
            <person name="Suzuki Y."/>
            <person name="Arimoto A."/>
            <person name="Ishii H."/>
            <person name="Satoh N."/>
            <person name="Nishiyama T."/>
            <person name="Hasebe M."/>
            <person name="Maruyama T."/>
            <person name="Minagawa J."/>
            <person name="Obokata J."/>
            <person name="Shigenobu S."/>
        </authorList>
    </citation>
    <scope>NUCLEOTIDE SEQUENCE [LARGE SCALE GENOMIC DNA]</scope>
</reference>
<dbReference type="EMBL" id="BLXT01002412">
    <property type="protein sequence ID" value="GFN94062.1"/>
    <property type="molecule type" value="Genomic_DNA"/>
</dbReference>
<proteinExistence type="predicted"/>
<gene>
    <name evidence="2" type="ORF">PoB_002056800</name>
</gene>
<feature type="transmembrane region" description="Helical" evidence="1">
    <location>
        <begin position="18"/>
        <end position="38"/>
    </location>
</feature>
<keyword evidence="3" id="KW-1185">Reference proteome</keyword>
<evidence type="ECO:0000313" key="2">
    <source>
        <dbReference type="EMBL" id="GFN94062.1"/>
    </source>
</evidence>
<protein>
    <submittedName>
        <fullName evidence="2">Uncharacterized protein</fullName>
    </submittedName>
</protein>
<evidence type="ECO:0000313" key="3">
    <source>
        <dbReference type="Proteomes" id="UP000735302"/>
    </source>
</evidence>
<keyword evidence="1" id="KW-0472">Membrane</keyword>
<feature type="transmembrane region" description="Helical" evidence="1">
    <location>
        <begin position="140"/>
        <end position="170"/>
    </location>
</feature>
<dbReference type="Proteomes" id="UP000735302">
    <property type="component" value="Unassembled WGS sequence"/>
</dbReference>
<accession>A0AAV3ZHQ3</accession>
<keyword evidence="1" id="KW-1133">Transmembrane helix</keyword>
<keyword evidence="1" id="KW-0812">Transmembrane</keyword>
<dbReference type="AlphaFoldDB" id="A0AAV3ZHQ3"/>
<comment type="caution">
    <text evidence="2">The sequence shown here is derived from an EMBL/GenBank/DDBJ whole genome shotgun (WGS) entry which is preliminary data.</text>
</comment>
<sequence length="184" mass="20103">MMVLPTKSYDLELKDKDVLTISCAAFVGTNGQLIWVLFTSSGFHDWKMGPDAKLLNHGSVEERASFTQAAIMIEEVFVNKVINWKITLDPDQGPFIASTFRIVVSSSLDGASLACRSHSLEDAALNTGHMTVISPTITDLYVVLLALILTLLLLFAVSMFFIFLIPTAALEMGSMKKKAMAAVK</sequence>